<gene>
    <name evidence="1" type="ORF">ACFSB2_06735</name>
</gene>
<name>A0ABW4JEP4_9BACL</name>
<sequence length="90" mass="9980">MENYSEDAKEVYDLLDITSRKVPELISGILKTLYSEQAGSDLGKAVGSLYKELTSAGIPEEVALKMASNYMISLKDVIKHIKPSNEKEED</sequence>
<keyword evidence="2" id="KW-1185">Reference proteome</keyword>
<accession>A0ABW4JEP4</accession>
<protein>
    <submittedName>
        <fullName evidence="1">Uncharacterized protein</fullName>
    </submittedName>
</protein>
<evidence type="ECO:0000313" key="1">
    <source>
        <dbReference type="EMBL" id="MFD1674400.1"/>
    </source>
</evidence>
<organism evidence="1 2">
    <name type="scientific">Alicyclobacillus fodiniaquatilis</name>
    <dbReference type="NCBI Taxonomy" id="1661150"/>
    <lineage>
        <taxon>Bacteria</taxon>
        <taxon>Bacillati</taxon>
        <taxon>Bacillota</taxon>
        <taxon>Bacilli</taxon>
        <taxon>Bacillales</taxon>
        <taxon>Alicyclobacillaceae</taxon>
        <taxon>Alicyclobacillus</taxon>
    </lineage>
</organism>
<comment type="caution">
    <text evidence="1">The sequence shown here is derived from an EMBL/GenBank/DDBJ whole genome shotgun (WGS) entry which is preliminary data.</text>
</comment>
<reference evidence="2" key="1">
    <citation type="journal article" date="2019" name="Int. J. Syst. Evol. Microbiol.">
        <title>The Global Catalogue of Microorganisms (GCM) 10K type strain sequencing project: providing services to taxonomists for standard genome sequencing and annotation.</title>
        <authorList>
            <consortium name="The Broad Institute Genomics Platform"/>
            <consortium name="The Broad Institute Genome Sequencing Center for Infectious Disease"/>
            <person name="Wu L."/>
            <person name="Ma J."/>
        </authorList>
    </citation>
    <scope>NUCLEOTIDE SEQUENCE [LARGE SCALE GENOMIC DNA]</scope>
    <source>
        <strain evidence="2">CGMCC 1.12286</strain>
    </source>
</reference>
<dbReference type="Proteomes" id="UP001597079">
    <property type="component" value="Unassembled WGS sequence"/>
</dbReference>
<dbReference type="RefSeq" id="WP_377942270.1">
    <property type="nucleotide sequence ID" value="NZ_JBHUCX010000020.1"/>
</dbReference>
<proteinExistence type="predicted"/>
<dbReference type="EMBL" id="JBHUCX010000020">
    <property type="protein sequence ID" value="MFD1674400.1"/>
    <property type="molecule type" value="Genomic_DNA"/>
</dbReference>
<evidence type="ECO:0000313" key="2">
    <source>
        <dbReference type="Proteomes" id="UP001597079"/>
    </source>
</evidence>